<dbReference type="Proteomes" id="UP000765509">
    <property type="component" value="Unassembled WGS sequence"/>
</dbReference>
<comment type="caution">
    <text evidence="1">The sequence shown here is derived from an EMBL/GenBank/DDBJ whole genome shotgun (WGS) entry which is preliminary data.</text>
</comment>
<proteinExistence type="predicted"/>
<dbReference type="EMBL" id="AVOT02022770">
    <property type="protein sequence ID" value="MBW0512388.1"/>
    <property type="molecule type" value="Genomic_DNA"/>
</dbReference>
<gene>
    <name evidence="1" type="ORF">O181_052103</name>
</gene>
<sequence length="227" mass="26293">MIQTIEDMIRRFCAYGVELKDYDGLTHDWCTLIPELELAYQTSIHYSTGKTPAILEKGWNPKLSVDTLKKDLVDINPTSSRCKLLIYKLRHHKNQSMTDPWECAKQNLDKSHKAPELKVRTLILVSTLIFKNIECQNKLKDSFSKPFTIKALHGINEVQVEMSGELENKHPTFPPSLVKNYPSSDKESFTLRNETPLEVPPLDHSKEKKVLKVLKERRLRGKMKKYT</sequence>
<evidence type="ECO:0000313" key="2">
    <source>
        <dbReference type="Proteomes" id="UP000765509"/>
    </source>
</evidence>
<dbReference type="AlphaFoldDB" id="A0A9Q3E210"/>
<keyword evidence="2" id="KW-1185">Reference proteome</keyword>
<dbReference type="GO" id="GO:0003676">
    <property type="term" value="F:nucleic acid binding"/>
    <property type="evidence" value="ECO:0007669"/>
    <property type="project" value="InterPro"/>
</dbReference>
<accession>A0A9Q3E210</accession>
<reference evidence="1" key="1">
    <citation type="submission" date="2021-03" db="EMBL/GenBank/DDBJ databases">
        <title>Draft genome sequence of rust myrtle Austropuccinia psidii MF-1, a brazilian biotype.</title>
        <authorList>
            <person name="Quecine M.C."/>
            <person name="Pachon D.M.R."/>
            <person name="Bonatelli M.L."/>
            <person name="Correr F.H."/>
            <person name="Franceschini L.M."/>
            <person name="Leite T.F."/>
            <person name="Margarido G.R.A."/>
            <person name="Almeida C.A."/>
            <person name="Ferrarezi J.A."/>
            <person name="Labate C.A."/>
        </authorList>
    </citation>
    <scope>NUCLEOTIDE SEQUENCE</scope>
    <source>
        <strain evidence="1">MF-1</strain>
    </source>
</reference>
<name>A0A9Q3E210_9BASI</name>
<evidence type="ECO:0000313" key="1">
    <source>
        <dbReference type="EMBL" id="MBW0512388.1"/>
    </source>
</evidence>
<organism evidence="1 2">
    <name type="scientific">Austropuccinia psidii MF-1</name>
    <dbReference type="NCBI Taxonomy" id="1389203"/>
    <lineage>
        <taxon>Eukaryota</taxon>
        <taxon>Fungi</taxon>
        <taxon>Dikarya</taxon>
        <taxon>Basidiomycota</taxon>
        <taxon>Pucciniomycotina</taxon>
        <taxon>Pucciniomycetes</taxon>
        <taxon>Pucciniales</taxon>
        <taxon>Sphaerophragmiaceae</taxon>
        <taxon>Austropuccinia</taxon>
    </lineage>
</organism>
<protein>
    <submittedName>
        <fullName evidence="1">Uncharacterized protein</fullName>
    </submittedName>
</protein>
<dbReference type="Gene3D" id="3.30.420.10">
    <property type="entry name" value="Ribonuclease H-like superfamily/Ribonuclease H"/>
    <property type="match status" value="1"/>
</dbReference>
<dbReference type="InterPro" id="IPR036397">
    <property type="entry name" value="RNaseH_sf"/>
</dbReference>